<protein>
    <recommendedName>
        <fullName evidence="3">BTB domain-containing protein</fullName>
    </recommendedName>
</protein>
<keyword evidence="2" id="KW-1185">Reference proteome</keyword>
<dbReference type="InterPro" id="IPR011333">
    <property type="entry name" value="SKP1/BTB/POZ_sf"/>
</dbReference>
<accession>A0AA40B284</accession>
<dbReference type="Gene3D" id="3.30.710.10">
    <property type="entry name" value="Potassium Channel Kv1.1, Chain A"/>
    <property type="match status" value="1"/>
</dbReference>
<dbReference type="AlphaFoldDB" id="A0AA40B284"/>
<organism evidence="1 2">
    <name type="scientific">Apiosordaria backusii</name>
    <dbReference type="NCBI Taxonomy" id="314023"/>
    <lineage>
        <taxon>Eukaryota</taxon>
        <taxon>Fungi</taxon>
        <taxon>Dikarya</taxon>
        <taxon>Ascomycota</taxon>
        <taxon>Pezizomycotina</taxon>
        <taxon>Sordariomycetes</taxon>
        <taxon>Sordariomycetidae</taxon>
        <taxon>Sordariales</taxon>
        <taxon>Lasiosphaeriaceae</taxon>
        <taxon>Apiosordaria</taxon>
    </lineage>
</organism>
<dbReference type="EMBL" id="JAUKTV010000010">
    <property type="protein sequence ID" value="KAK0726299.1"/>
    <property type="molecule type" value="Genomic_DNA"/>
</dbReference>
<dbReference type="SUPFAM" id="SSF54695">
    <property type="entry name" value="POZ domain"/>
    <property type="match status" value="1"/>
</dbReference>
<sequence>MGDAMVITPKQLVTIDDNGDLILRVGADEGSRDDWNEVKEYKVDSATLRRTSAVFRAMLFGPWTEASKPTAGSEQWTIELPEDNPDWFIILMGIAHACFKLVPRPEDWTKTSVNGLVVLADKYDMLHLLGPFAPSMARTIGHSPKRRVDDESFLILQTSWELGCEQEFARGLKNIILFTSLNKEGSNPNQLIYRCSTHGTPHINLAEFLEPEILEQITKERLRVIKQLVKFINDEYGRCCESCVISSWKTRFKCSQAVKDGLEQVIKKTTCRPFLPIEVEAIHCSAKGFYQSSIRDLKRIQVPASHRKTCSQVTAKRFEALWADIKTSYRWEPSVLLTQEQREWMKKRRERIGY</sequence>
<dbReference type="Proteomes" id="UP001172159">
    <property type="component" value="Unassembled WGS sequence"/>
</dbReference>
<proteinExistence type="predicted"/>
<comment type="caution">
    <text evidence="1">The sequence shown here is derived from an EMBL/GenBank/DDBJ whole genome shotgun (WGS) entry which is preliminary data.</text>
</comment>
<reference evidence="1" key="1">
    <citation type="submission" date="2023-06" db="EMBL/GenBank/DDBJ databases">
        <title>Genome-scale phylogeny and comparative genomics of the fungal order Sordariales.</title>
        <authorList>
            <consortium name="Lawrence Berkeley National Laboratory"/>
            <person name="Hensen N."/>
            <person name="Bonometti L."/>
            <person name="Westerberg I."/>
            <person name="Brannstrom I.O."/>
            <person name="Guillou S."/>
            <person name="Cros-Aarteil S."/>
            <person name="Calhoun S."/>
            <person name="Haridas S."/>
            <person name="Kuo A."/>
            <person name="Mondo S."/>
            <person name="Pangilinan J."/>
            <person name="Riley R."/>
            <person name="Labutti K."/>
            <person name="Andreopoulos B."/>
            <person name="Lipzen A."/>
            <person name="Chen C."/>
            <person name="Yanf M."/>
            <person name="Daum C."/>
            <person name="Ng V."/>
            <person name="Clum A."/>
            <person name="Steindorff A."/>
            <person name="Ohm R."/>
            <person name="Martin F."/>
            <person name="Silar P."/>
            <person name="Natvig D."/>
            <person name="Lalanne C."/>
            <person name="Gautier V."/>
            <person name="Ament-Velasquez S.L."/>
            <person name="Kruys A."/>
            <person name="Hutchinson M.I."/>
            <person name="Powell A.J."/>
            <person name="Barry K."/>
            <person name="Miller A.N."/>
            <person name="Grigoriev I.V."/>
            <person name="Debuchy R."/>
            <person name="Gladieux P."/>
            <person name="Thoren M.H."/>
            <person name="Johannesson H."/>
        </authorList>
    </citation>
    <scope>NUCLEOTIDE SEQUENCE</scope>
    <source>
        <strain evidence="1">CBS 540.89</strain>
    </source>
</reference>
<name>A0AA40B284_9PEZI</name>
<evidence type="ECO:0000313" key="2">
    <source>
        <dbReference type="Proteomes" id="UP001172159"/>
    </source>
</evidence>
<evidence type="ECO:0008006" key="3">
    <source>
        <dbReference type="Google" id="ProtNLM"/>
    </source>
</evidence>
<gene>
    <name evidence="1" type="ORF">B0T21DRAFT_394829</name>
</gene>
<evidence type="ECO:0000313" key="1">
    <source>
        <dbReference type="EMBL" id="KAK0726299.1"/>
    </source>
</evidence>